<evidence type="ECO:0000313" key="3">
    <source>
        <dbReference type="EMBL" id="MCM5681913.1"/>
    </source>
</evidence>
<dbReference type="Proteomes" id="UP001165541">
    <property type="component" value="Unassembled WGS sequence"/>
</dbReference>
<protein>
    <submittedName>
        <fullName evidence="3">Uncharacterized protein</fullName>
    </submittedName>
</protein>
<feature type="compositionally biased region" description="Polar residues" evidence="1">
    <location>
        <begin position="12"/>
        <end position="23"/>
    </location>
</feature>
<reference evidence="3" key="1">
    <citation type="submission" date="2022-05" db="EMBL/GenBank/DDBJ databases">
        <title>Schlegelella sp. nov., isolated from mangrove soil.</title>
        <authorList>
            <person name="Liu Y."/>
            <person name="Ge X."/>
            <person name="Liu W."/>
        </authorList>
    </citation>
    <scope>NUCLEOTIDE SEQUENCE</scope>
    <source>
        <strain evidence="3">S2-27</strain>
    </source>
</reference>
<dbReference type="RefSeq" id="WP_251780395.1">
    <property type="nucleotide sequence ID" value="NZ_JAMKFE010000015.1"/>
</dbReference>
<comment type="caution">
    <text evidence="3">The sequence shown here is derived from an EMBL/GenBank/DDBJ whole genome shotgun (WGS) entry which is preliminary data.</text>
</comment>
<keyword evidence="2" id="KW-0812">Transmembrane</keyword>
<organism evidence="3 4">
    <name type="scientific">Caldimonas mangrovi</name>
    <dbReference type="NCBI Taxonomy" id="2944811"/>
    <lineage>
        <taxon>Bacteria</taxon>
        <taxon>Pseudomonadati</taxon>
        <taxon>Pseudomonadota</taxon>
        <taxon>Betaproteobacteria</taxon>
        <taxon>Burkholderiales</taxon>
        <taxon>Sphaerotilaceae</taxon>
        <taxon>Caldimonas</taxon>
    </lineage>
</organism>
<keyword evidence="2" id="KW-1133">Transmembrane helix</keyword>
<proteinExistence type="predicted"/>
<gene>
    <name evidence="3" type="ORF">M8A51_20485</name>
</gene>
<dbReference type="EMBL" id="JAMKFE010000015">
    <property type="protein sequence ID" value="MCM5681913.1"/>
    <property type="molecule type" value="Genomic_DNA"/>
</dbReference>
<dbReference type="NCBIfam" id="NF041109">
    <property type="entry name" value="VF_TspB_C_term"/>
    <property type="match status" value="1"/>
</dbReference>
<accession>A0ABT0YTF6</accession>
<sequence>MAEEQHKRNCTMFDTETPLSTIGNDAATGENPADHPRNSAEETPINLSSMIDPAPLFGGSGGCPSNVTVGNYVLPFSRLCDYLPMVRAALLGFAYLVAAFIVFRR</sequence>
<keyword evidence="4" id="KW-1185">Reference proteome</keyword>
<evidence type="ECO:0000313" key="4">
    <source>
        <dbReference type="Proteomes" id="UP001165541"/>
    </source>
</evidence>
<keyword evidence="2" id="KW-0472">Membrane</keyword>
<evidence type="ECO:0000256" key="2">
    <source>
        <dbReference type="SAM" id="Phobius"/>
    </source>
</evidence>
<feature type="transmembrane region" description="Helical" evidence="2">
    <location>
        <begin position="82"/>
        <end position="103"/>
    </location>
</feature>
<evidence type="ECO:0000256" key="1">
    <source>
        <dbReference type="SAM" id="MobiDB-lite"/>
    </source>
</evidence>
<feature type="region of interest" description="Disordered" evidence="1">
    <location>
        <begin position="1"/>
        <end position="41"/>
    </location>
</feature>
<name>A0ABT0YTF6_9BURK</name>